<dbReference type="EMBL" id="CAKOFQ010007585">
    <property type="protein sequence ID" value="CAH2004332.1"/>
    <property type="molecule type" value="Genomic_DNA"/>
</dbReference>
<evidence type="ECO:0000313" key="2">
    <source>
        <dbReference type="Proteomes" id="UP001152888"/>
    </source>
</evidence>
<dbReference type="Proteomes" id="UP001152888">
    <property type="component" value="Unassembled WGS sequence"/>
</dbReference>
<keyword evidence="2" id="KW-1185">Reference proteome</keyword>
<protein>
    <submittedName>
        <fullName evidence="1">Uncharacterized protein</fullName>
    </submittedName>
</protein>
<name>A0A9P0PZ12_ACAOB</name>
<reference evidence="1" key="1">
    <citation type="submission" date="2022-03" db="EMBL/GenBank/DDBJ databases">
        <authorList>
            <person name="Sayadi A."/>
        </authorList>
    </citation>
    <scope>NUCLEOTIDE SEQUENCE</scope>
</reference>
<comment type="caution">
    <text evidence="1">The sequence shown here is derived from an EMBL/GenBank/DDBJ whole genome shotgun (WGS) entry which is preliminary data.</text>
</comment>
<evidence type="ECO:0000313" key="1">
    <source>
        <dbReference type="EMBL" id="CAH2004332.1"/>
    </source>
</evidence>
<sequence length="69" mass="7991">MDFDFEGMSEDLQKLISLDEVYQTEEVITKMHESELETLPLVDHFNHLEIIRASATSNLEVQVNNVLIQ</sequence>
<gene>
    <name evidence="1" type="ORF">ACAOBT_LOCUS27930</name>
</gene>
<organism evidence="1 2">
    <name type="scientific">Acanthoscelides obtectus</name>
    <name type="common">Bean weevil</name>
    <name type="synonym">Bruchus obtectus</name>
    <dbReference type="NCBI Taxonomy" id="200917"/>
    <lineage>
        <taxon>Eukaryota</taxon>
        <taxon>Metazoa</taxon>
        <taxon>Ecdysozoa</taxon>
        <taxon>Arthropoda</taxon>
        <taxon>Hexapoda</taxon>
        <taxon>Insecta</taxon>
        <taxon>Pterygota</taxon>
        <taxon>Neoptera</taxon>
        <taxon>Endopterygota</taxon>
        <taxon>Coleoptera</taxon>
        <taxon>Polyphaga</taxon>
        <taxon>Cucujiformia</taxon>
        <taxon>Chrysomeloidea</taxon>
        <taxon>Chrysomelidae</taxon>
        <taxon>Bruchinae</taxon>
        <taxon>Bruchini</taxon>
        <taxon>Acanthoscelides</taxon>
    </lineage>
</organism>
<dbReference type="AlphaFoldDB" id="A0A9P0PZ12"/>
<accession>A0A9P0PZ12</accession>
<proteinExistence type="predicted"/>